<sequence length="235" mass="25404">MNRSLQRGATLIIVLCIVLLVTIIATVAIRQSSVSLNIATGAQAQKLMMQNSDAALLRFEQLHKQNSSAAVNSLFSTIKKNIGKEVVWCYSDLQKDFFTSNKSSLIYWIAGNTQATTIGNDGFCRSNSFSTGRSTVVTQVSATISLTNSSVITNSSSNDNSVPPVKIIVYTTSFIPTLSNANADAINACLSTRMSSRPTYVDKIESNPQTYTVSECLSGLNVPNYTAVAEYQSEN</sequence>
<name>A0ABU6DS70_9GAMM</name>
<dbReference type="RefSeq" id="WP_325775155.1">
    <property type="nucleotide sequence ID" value="NZ_VTDN01000004.1"/>
</dbReference>
<reference evidence="1 2" key="1">
    <citation type="submission" date="2019-08" db="EMBL/GenBank/DDBJ databases">
        <title>Five species of Acinetobacter isolated from floral nectar and animal pollinators.</title>
        <authorList>
            <person name="Hendry T.A."/>
        </authorList>
    </citation>
    <scope>NUCLEOTIDE SEQUENCE [LARGE SCALE GENOMIC DNA]</scope>
    <source>
        <strain evidence="1 2">MD18.27</strain>
    </source>
</reference>
<dbReference type="EMBL" id="VTDN01000004">
    <property type="protein sequence ID" value="MEB5476679.1"/>
    <property type="molecule type" value="Genomic_DNA"/>
</dbReference>
<dbReference type="Proteomes" id="UP001339883">
    <property type="component" value="Unassembled WGS sequence"/>
</dbReference>
<comment type="caution">
    <text evidence="1">The sequence shown here is derived from an EMBL/GenBank/DDBJ whole genome shotgun (WGS) entry which is preliminary data.</text>
</comment>
<protein>
    <submittedName>
        <fullName evidence="1">Pilus assembly protein PilX</fullName>
    </submittedName>
</protein>
<evidence type="ECO:0000313" key="2">
    <source>
        <dbReference type="Proteomes" id="UP001339883"/>
    </source>
</evidence>
<organism evidence="1 2">
    <name type="scientific">Acinetobacter pollinis</name>
    <dbReference type="NCBI Taxonomy" id="2605270"/>
    <lineage>
        <taxon>Bacteria</taxon>
        <taxon>Pseudomonadati</taxon>
        <taxon>Pseudomonadota</taxon>
        <taxon>Gammaproteobacteria</taxon>
        <taxon>Moraxellales</taxon>
        <taxon>Moraxellaceae</taxon>
        <taxon>Acinetobacter</taxon>
    </lineage>
</organism>
<proteinExistence type="predicted"/>
<accession>A0ABU6DS70</accession>
<evidence type="ECO:0000313" key="1">
    <source>
        <dbReference type="EMBL" id="MEB5476679.1"/>
    </source>
</evidence>
<keyword evidence="2" id="KW-1185">Reference proteome</keyword>
<gene>
    <name evidence="1" type="ORF">I2F25_06410</name>
</gene>